<dbReference type="PROSITE" id="PS50111">
    <property type="entry name" value="CHEMOTAXIS_TRANSDUC_2"/>
    <property type="match status" value="1"/>
</dbReference>
<keyword evidence="5" id="KW-1133">Transmembrane helix</keyword>
<dbReference type="CDD" id="cd11386">
    <property type="entry name" value="MCP_signal"/>
    <property type="match status" value="1"/>
</dbReference>
<keyword evidence="1 3" id="KW-0807">Transducer</keyword>
<dbReference type="Pfam" id="PF12729">
    <property type="entry name" value="4HB_MCP_1"/>
    <property type="match status" value="1"/>
</dbReference>
<keyword evidence="5" id="KW-0472">Membrane</keyword>
<feature type="domain" description="Methyl-accepting transducer" evidence="6">
    <location>
        <begin position="395"/>
        <end position="631"/>
    </location>
</feature>
<keyword evidence="9" id="KW-1185">Reference proteome</keyword>
<dbReference type="Pfam" id="PF00015">
    <property type="entry name" value="MCPsignal"/>
    <property type="match status" value="1"/>
</dbReference>
<evidence type="ECO:0000256" key="3">
    <source>
        <dbReference type="PROSITE-ProRule" id="PRU00284"/>
    </source>
</evidence>
<evidence type="ECO:0000313" key="8">
    <source>
        <dbReference type="EMBL" id="SNQ58906.1"/>
    </source>
</evidence>
<organism evidence="8 9">
    <name type="scientific">Candidatus Methanoperedens nitratireducens</name>
    <dbReference type="NCBI Taxonomy" id="1392998"/>
    <lineage>
        <taxon>Archaea</taxon>
        <taxon>Methanobacteriati</taxon>
        <taxon>Methanobacteriota</taxon>
        <taxon>Stenosarchaea group</taxon>
        <taxon>Methanomicrobia</taxon>
        <taxon>Methanosarcinales</taxon>
        <taxon>ANME-2 cluster</taxon>
        <taxon>Candidatus Methanoperedentaceae</taxon>
        <taxon>Candidatus Methanoperedens</taxon>
    </lineage>
</organism>
<accession>A0A284VI14</accession>
<dbReference type="InterPro" id="IPR004089">
    <property type="entry name" value="MCPsignal_dom"/>
</dbReference>
<evidence type="ECO:0000259" key="6">
    <source>
        <dbReference type="PROSITE" id="PS50111"/>
    </source>
</evidence>
<feature type="compositionally biased region" description="Basic residues" evidence="4">
    <location>
        <begin position="640"/>
        <end position="658"/>
    </location>
</feature>
<dbReference type="GO" id="GO:0016020">
    <property type="term" value="C:membrane"/>
    <property type="evidence" value="ECO:0007669"/>
    <property type="project" value="InterPro"/>
</dbReference>
<keyword evidence="5" id="KW-0812">Transmembrane</keyword>
<dbReference type="SMART" id="SM00283">
    <property type="entry name" value="MA"/>
    <property type="match status" value="1"/>
</dbReference>
<reference evidence="9" key="1">
    <citation type="submission" date="2017-06" db="EMBL/GenBank/DDBJ databases">
        <authorList>
            <person name="Cremers G."/>
        </authorList>
    </citation>
    <scope>NUCLEOTIDE SEQUENCE [LARGE SCALE GENOMIC DNA]</scope>
</reference>
<dbReference type="PANTHER" id="PTHR32089:SF112">
    <property type="entry name" value="LYSOZYME-LIKE PROTEIN-RELATED"/>
    <property type="match status" value="1"/>
</dbReference>
<evidence type="ECO:0000259" key="7">
    <source>
        <dbReference type="PROSITE" id="PS50885"/>
    </source>
</evidence>
<dbReference type="RefSeq" id="WP_179293704.1">
    <property type="nucleotide sequence ID" value="NZ_FZMP01000001.1"/>
</dbReference>
<evidence type="ECO:0000256" key="5">
    <source>
        <dbReference type="SAM" id="Phobius"/>
    </source>
</evidence>
<name>A0A284VI14_9EURY</name>
<dbReference type="Proteomes" id="UP000218615">
    <property type="component" value="Unassembled WGS sequence"/>
</dbReference>
<evidence type="ECO:0000313" key="9">
    <source>
        <dbReference type="Proteomes" id="UP000218615"/>
    </source>
</evidence>
<feature type="region of interest" description="Disordered" evidence="4">
    <location>
        <begin position="389"/>
        <end position="419"/>
    </location>
</feature>
<dbReference type="InterPro" id="IPR024478">
    <property type="entry name" value="HlyB_4HB_MCP"/>
</dbReference>
<feature type="domain" description="HAMP" evidence="7">
    <location>
        <begin position="324"/>
        <end position="376"/>
    </location>
</feature>
<dbReference type="SMART" id="SM00304">
    <property type="entry name" value="HAMP"/>
    <property type="match status" value="1"/>
</dbReference>
<dbReference type="AlphaFoldDB" id="A0A284VI14"/>
<dbReference type="PANTHER" id="PTHR32089">
    <property type="entry name" value="METHYL-ACCEPTING CHEMOTAXIS PROTEIN MCPB"/>
    <property type="match status" value="1"/>
</dbReference>
<sequence>MVSIKDMSLSKKLIGGFGLIIILLAVVGLVGYSGINTVGEHLDEILNQRTVLADNSIELELLVLDQQNALRTYVNGDKNASKIYDENKKKIEEVIGTLKEHGEDQTAIDQISAKLGEYDELAHAPINARKPGLFALVDAHGDYYSGEYKDFQAVVHKFEDSLGYGTYVTGQKKIDMGVKYEEQKLRRHEKDIVIYTEPRYNRASASYWKSWQTDITDFGNAVEQSNDFTSAEKAEIKSGLVAYKAKFEKIMELQTGIYTRMQELEASGEELNSLLAKFEEEQNAAMVSAGEEAVKAKTNSTLLMVVSGVIAAIIGLGSGLYISRSITKPVDSMLHASNKVAAGDLTVEVKSDSRDEVGQLSQAIQGMVESLKGVLGKVQNSAMMVSSTAQELSASSEEMKASTEQISNTTQDIASGVSQQASKLTEVNRAMREMAESIQQVAINSQKAAESADDANKTAQEVGKKSNEVASKMTEIQSTVDNSSLVIKELDGKSQKIGEIIGVITNIADQTNLLALNAAIEAARAGEHGRGFAVVADEVRKLAEESRGAANQITELIKEVQQGTRKAVDSMEKGTKTVGEGAKTIGETVSSINMIVQSAGSVATMVQEIAAAAQEQSASVEEVTASVEDISATSEESAQVRRKPQPQHKNRRHRWSSS</sequence>
<feature type="region of interest" description="Disordered" evidence="4">
    <location>
        <begin position="624"/>
        <end position="658"/>
    </location>
</feature>
<dbReference type="SUPFAM" id="SSF58104">
    <property type="entry name" value="Methyl-accepting chemotaxis protein (MCP) signaling domain"/>
    <property type="match status" value="1"/>
</dbReference>
<proteinExistence type="inferred from homology"/>
<gene>
    <name evidence="8" type="ORF">MNV_10034</name>
</gene>
<dbReference type="EMBL" id="FZMP01000001">
    <property type="protein sequence ID" value="SNQ58906.1"/>
    <property type="molecule type" value="Genomic_DNA"/>
</dbReference>
<evidence type="ECO:0000256" key="2">
    <source>
        <dbReference type="ARBA" id="ARBA00029447"/>
    </source>
</evidence>
<dbReference type="Gene3D" id="1.10.287.950">
    <property type="entry name" value="Methyl-accepting chemotaxis protein"/>
    <property type="match status" value="1"/>
</dbReference>
<feature type="transmembrane region" description="Helical" evidence="5">
    <location>
        <begin position="12"/>
        <end position="35"/>
    </location>
</feature>
<dbReference type="PROSITE" id="PS50885">
    <property type="entry name" value="HAMP"/>
    <property type="match status" value="1"/>
</dbReference>
<dbReference type="FunFam" id="1.10.287.950:FF:000001">
    <property type="entry name" value="Methyl-accepting chemotaxis sensory transducer"/>
    <property type="match status" value="1"/>
</dbReference>
<dbReference type="OrthoDB" id="8523at2157"/>
<dbReference type="Pfam" id="PF00672">
    <property type="entry name" value="HAMP"/>
    <property type="match status" value="1"/>
</dbReference>
<dbReference type="InterPro" id="IPR003660">
    <property type="entry name" value="HAMP_dom"/>
</dbReference>
<dbReference type="GO" id="GO:0007165">
    <property type="term" value="P:signal transduction"/>
    <property type="evidence" value="ECO:0007669"/>
    <property type="project" value="UniProtKB-KW"/>
</dbReference>
<comment type="similarity">
    <text evidence="2">Belongs to the methyl-accepting chemotaxis (MCP) protein family.</text>
</comment>
<evidence type="ECO:0000256" key="4">
    <source>
        <dbReference type="SAM" id="MobiDB-lite"/>
    </source>
</evidence>
<evidence type="ECO:0008006" key="10">
    <source>
        <dbReference type="Google" id="ProtNLM"/>
    </source>
</evidence>
<dbReference type="CDD" id="cd06225">
    <property type="entry name" value="HAMP"/>
    <property type="match status" value="1"/>
</dbReference>
<protein>
    <recommendedName>
        <fullName evidence="10">Methyl-accepting chemotaxis protein</fullName>
    </recommendedName>
</protein>
<dbReference type="Gene3D" id="6.10.340.10">
    <property type="match status" value="1"/>
</dbReference>
<evidence type="ECO:0000256" key="1">
    <source>
        <dbReference type="ARBA" id="ARBA00023224"/>
    </source>
</evidence>